<dbReference type="Gene3D" id="3.20.20.70">
    <property type="entry name" value="Aldolase class I"/>
    <property type="match status" value="1"/>
</dbReference>
<gene>
    <name evidence="5" type="ORF">H7849_06195</name>
</gene>
<dbReference type="AlphaFoldDB" id="A0A7G8BLW4"/>
<dbReference type="EMBL" id="CP060394">
    <property type="protein sequence ID" value="QNI33534.1"/>
    <property type="molecule type" value="Genomic_DNA"/>
</dbReference>
<evidence type="ECO:0000256" key="2">
    <source>
        <dbReference type="PIRNR" id="PIRNR001365"/>
    </source>
</evidence>
<dbReference type="Pfam" id="PF00701">
    <property type="entry name" value="DHDPS"/>
    <property type="match status" value="1"/>
</dbReference>
<protein>
    <submittedName>
        <fullName evidence="5">Dihydrodipicolinate synthase family protein</fullName>
    </submittedName>
</protein>
<dbReference type="KEGG" id="adin:H7849_06195"/>
<keyword evidence="1 2" id="KW-0456">Lyase</keyword>
<name>A0A7G8BLW4_9BACT</name>
<evidence type="ECO:0000313" key="5">
    <source>
        <dbReference type="EMBL" id="QNI33534.1"/>
    </source>
</evidence>
<accession>A0A7G8BLW4</accession>
<dbReference type="InterPro" id="IPR002220">
    <property type="entry name" value="DapA-like"/>
</dbReference>
<dbReference type="InterPro" id="IPR013785">
    <property type="entry name" value="Aldolase_TIM"/>
</dbReference>
<reference evidence="5 6" key="1">
    <citation type="submission" date="2020-08" db="EMBL/GenBank/DDBJ databases">
        <title>Edaphobacter telluris sp. nov. and Acidobacterium dinghuensis sp. nov., two acidobacteria isolated from forest soil.</title>
        <authorList>
            <person name="Fu J."/>
            <person name="Qiu L."/>
        </authorList>
    </citation>
    <scope>NUCLEOTIDE SEQUENCE [LARGE SCALE GENOMIC DNA]</scope>
    <source>
        <strain evidence="5">4Y35</strain>
    </source>
</reference>
<dbReference type="GO" id="GO:0008840">
    <property type="term" value="F:4-hydroxy-tetrahydrodipicolinate synthase activity"/>
    <property type="evidence" value="ECO:0007669"/>
    <property type="project" value="TreeGrafter"/>
</dbReference>
<dbReference type="PANTHER" id="PTHR12128:SF72">
    <property type="entry name" value="DIHYDRODIPICOLINATE SYNTHASE"/>
    <property type="match status" value="1"/>
</dbReference>
<keyword evidence="6" id="KW-1185">Reference proteome</keyword>
<dbReference type="Proteomes" id="UP000515312">
    <property type="component" value="Chromosome"/>
</dbReference>
<dbReference type="SUPFAM" id="SSF51569">
    <property type="entry name" value="Aldolase"/>
    <property type="match status" value="1"/>
</dbReference>
<sequence length="306" mass="33271">MNWFGVMPAMTTAFDEKLNIDHVFMAKHATWMIENGCTGLVMLGSLGEAATLTPDEKVSILKNIVATVKGVPVVAAISALSTAEAVSLAKTAADNGCSGLMVLPPYVYRGDWRETKAHIATIFRATPLSCMLYNNPVAYGTDFLPEQIAELSAEHANFHAVKESSTDVRRVSAIRALLNDRLKIFVGVDDAIVEGIAAGATGWIAGLVNAMPAESVALFNFAYEGKHKEALELYRWFLPLLRMDTVPKFIQLIKFVQQEVGVGSARVRAPRLEITGDELTETKQVLTEALKSRPMIEEAVFAGASR</sequence>
<dbReference type="PANTHER" id="PTHR12128">
    <property type="entry name" value="DIHYDRODIPICOLINATE SYNTHASE"/>
    <property type="match status" value="1"/>
</dbReference>
<dbReference type="PIRSF" id="PIRSF001365">
    <property type="entry name" value="DHDPS"/>
    <property type="match status" value="1"/>
</dbReference>
<comment type="similarity">
    <text evidence="2">Belongs to the DapA family.</text>
</comment>
<evidence type="ECO:0000313" key="6">
    <source>
        <dbReference type="Proteomes" id="UP000515312"/>
    </source>
</evidence>
<feature type="binding site" evidence="4">
    <location>
        <position position="204"/>
    </location>
    <ligand>
        <name>pyruvate</name>
        <dbReference type="ChEBI" id="CHEBI:15361"/>
    </ligand>
</feature>
<dbReference type="CDD" id="cd00408">
    <property type="entry name" value="DHDPS-like"/>
    <property type="match status" value="1"/>
</dbReference>
<organism evidence="5 6">
    <name type="scientific">Alloacidobacterium dinghuense</name>
    <dbReference type="NCBI Taxonomy" id="2763107"/>
    <lineage>
        <taxon>Bacteria</taxon>
        <taxon>Pseudomonadati</taxon>
        <taxon>Acidobacteriota</taxon>
        <taxon>Terriglobia</taxon>
        <taxon>Terriglobales</taxon>
        <taxon>Acidobacteriaceae</taxon>
        <taxon>Alloacidobacterium</taxon>
    </lineage>
</organism>
<evidence type="ECO:0000256" key="4">
    <source>
        <dbReference type="PIRSR" id="PIRSR001365-2"/>
    </source>
</evidence>
<feature type="active site" description="Schiff-base intermediate with substrate" evidence="3">
    <location>
        <position position="162"/>
    </location>
</feature>
<dbReference type="PRINTS" id="PR00146">
    <property type="entry name" value="DHPICSNTHASE"/>
</dbReference>
<dbReference type="RefSeq" id="WP_186745033.1">
    <property type="nucleotide sequence ID" value="NZ_CP060394.1"/>
</dbReference>
<feature type="active site" description="Proton donor/acceptor" evidence="3">
    <location>
        <position position="133"/>
    </location>
</feature>
<evidence type="ECO:0000256" key="1">
    <source>
        <dbReference type="ARBA" id="ARBA00023239"/>
    </source>
</evidence>
<dbReference type="SMART" id="SM01130">
    <property type="entry name" value="DHDPS"/>
    <property type="match status" value="1"/>
</dbReference>
<evidence type="ECO:0000256" key="3">
    <source>
        <dbReference type="PIRSR" id="PIRSR001365-1"/>
    </source>
</evidence>
<proteinExistence type="inferred from homology"/>